<feature type="domain" description="AAA+ ATPase" evidence="8">
    <location>
        <begin position="445"/>
        <end position="663"/>
    </location>
</feature>
<dbReference type="STRING" id="114155.A0A4Q9Q8B4"/>
<feature type="compositionally biased region" description="Acidic residues" evidence="7">
    <location>
        <begin position="510"/>
        <end position="519"/>
    </location>
</feature>
<evidence type="ECO:0000256" key="4">
    <source>
        <dbReference type="ARBA" id="ARBA00022705"/>
    </source>
</evidence>
<evidence type="ECO:0000256" key="2">
    <source>
        <dbReference type="ARBA" id="ARBA00005334"/>
    </source>
</evidence>
<feature type="compositionally biased region" description="Basic and acidic residues" evidence="7">
    <location>
        <begin position="374"/>
        <end position="385"/>
    </location>
</feature>
<feature type="compositionally biased region" description="Basic and acidic residues" evidence="7">
    <location>
        <begin position="105"/>
        <end position="122"/>
    </location>
</feature>
<feature type="compositionally biased region" description="Low complexity" evidence="7">
    <location>
        <begin position="520"/>
        <end position="532"/>
    </location>
</feature>
<keyword evidence="6" id="KW-0539">Nucleus</keyword>
<dbReference type="InterPro" id="IPR003593">
    <property type="entry name" value="AAA+_ATPase"/>
</dbReference>
<feature type="compositionally biased region" description="Basic residues" evidence="7">
    <location>
        <begin position="194"/>
        <end position="203"/>
    </location>
</feature>
<keyword evidence="10" id="KW-1185">Reference proteome</keyword>
<feature type="region of interest" description="Disordered" evidence="7">
    <location>
        <begin position="504"/>
        <end position="559"/>
    </location>
</feature>
<evidence type="ECO:0000313" key="9">
    <source>
        <dbReference type="EMBL" id="TBU63286.1"/>
    </source>
</evidence>
<dbReference type="InterPro" id="IPR032705">
    <property type="entry name" value="ORC4_C"/>
</dbReference>
<sequence>MPPKRKAAPTATNEQPPPTRRRTRNTTTTDDSQVAELPLAERTRRPNKADEERKTVEGDAENMTSVATSTKPPSRVTRARKPQSTVQDAQGAEPVLPPKRRGRPKKVEPEAVEEVHAQEPPEPRPLSPIQEPKKRGRPARKTQAASESHPPAEGSRPKRARRGKSPAPKAAASDEQPMEVENDEPHQDPSPSTPKRRGRRKAVLHPEPSPTRNPSPAKAAAPPQPQAEEPESSEDELLLTPSKRVNVRPTTPSRAAGSARGGTPRMIMQCVEILTPRRMLATVRRNQGSPAPPPTASARILATGTPRLPAAFPSTIGSPSKRKPPPPSAGRQRGARTPSPDPLQSRLPHVQLPESPSRATLRAIPASPSKRKGKQVERPADELPRILPDHLHPLLERQKRAILKSLQHPPEIDEIEVYGEDYPPTNNAAYEQLSELLTGSVVRGEGNSCMLIGPSGSGKTQIVEKAIAQLPSKPIVVRLSGHAQHNDRLAIREIAWQLAQQTGQSFLPNDPEDAEDEEQSAPAPAEQQAEGDASLDADLDADADGDDDENPFVERAPALPPAENARLAITLPPPAHLLALISMIPTLPRPTIIVLDGFDLFATHARQALLYCLLDTAQACRTGTGSGSGMAVVGVTARVDTINLLEKRVKSRFSGRMIRTACPAKMEHWVQLAQAVLGASVVSEGAKEGADEKEWGRMWAKAVEAFAGSEDVVEALKETYALTRDFQMFRRIMTRLALDLSPSSPFPTIEKLDSATKSQRCPPRLAPLDTLPYPAVCLLIASVHASASGHDTFTFEMLHDAFKTQVRTSQSAPVQVAGGGVGMVRCSREVLFSAFERLVDLRVFVPAAAAAGSVAKEFALHRSGVDRFEVKKAVDAIGQLSLKRWFTKA</sequence>
<evidence type="ECO:0000256" key="3">
    <source>
        <dbReference type="ARBA" id="ARBA00019083"/>
    </source>
</evidence>
<dbReference type="AlphaFoldDB" id="A0A4Q9Q8B4"/>
<evidence type="ECO:0000256" key="1">
    <source>
        <dbReference type="ARBA" id="ARBA00004123"/>
    </source>
</evidence>
<dbReference type="Proteomes" id="UP000292082">
    <property type="component" value="Unassembled WGS sequence"/>
</dbReference>
<comment type="subcellular location">
    <subcellularLocation>
        <location evidence="1">Nucleus</location>
    </subcellularLocation>
</comment>
<dbReference type="SUPFAM" id="SSF52540">
    <property type="entry name" value="P-loop containing nucleoside triphosphate hydrolases"/>
    <property type="match status" value="1"/>
</dbReference>
<proteinExistence type="inferred from homology"/>
<feature type="compositionally biased region" description="Basic and acidic residues" evidence="7">
    <location>
        <begin position="39"/>
        <end position="57"/>
    </location>
</feature>
<feature type="compositionally biased region" description="Polar residues" evidence="7">
    <location>
        <begin position="62"/>
        <end position="72"/>
    </location>
</feature>
<dbReference type="Gene3D" id="3.40.50.300">
    <property type="entry name" value="P-loop containing nucleotide triphosphate hydrolases"/>
    <property type="match status" value="1"/>
</dbReference>
<dbReference type="InterPro" id="IPR016527">
    <property type="entry name" value="ORC4"/>
</dbReference>
<reference evidence="9 10" key="1">
    <citation type="submission" date="2019-01" db="EMBL/GenBank/DDBJ databases">
        <title>Draft genome sequences of three monokaryotic isolates of the white-rot basidiomycete fungus Dichomitus squalens.</title>
        <authorList>
            <consortium name="DOE Joint Genome Institute"/>
            <person name="Lopez S.C."/>
            <person name="Andreopoulos B."/>
            <person name="Pangilinan J."/>
            <person name="Lipzen A."/>
            <person name="Riley R."/>
            <person name="Ahrendt S."/>
            <person name="Ng V."/>
            <person name="Barry K."/>
            <person name="Daum C."/>
            <person name="Grigoriev I.V."/>
            <person name="Hilden K.S."/>
            <person name="Makela M.R."/>
            <person name="de Vries R.P."/>
        </authorList>
    </citation>
    <scope>NUCLEOTIDE SEQUENCE [LARGE SCALE GENOMIC DNA]</scope>
    <source>
        <strain evidence="9 10">CBS 464.89</strain>
    </source>
</reference>
<name>A0A4Q9Q8B4_9APHY</name>
<dbReference type="GO" id="GO:0006270">
    <property type="term" value="P:DNA replication initiation"/>
    <property type="evidence" value="ECO:0007669"/>
    <property type="project" value="TreeGrafter"/>
</dbReference>
<dbReference type="EMBL" id="ML145090">
    <property type="protein sequence ID" value="TBU63286.1"/>
    <property type="molecule type" value="Genomic_DNA"/>
</dbReference>
<dbReference type="GO" id="GO:0005664">
    <property type="term" value="C:nuclear origin of replication recognition complex"/>
    <property type="evidence" value="ECO:0007669"/>
    <property type="project" value="TreeGrafter"/>
</dbReference>
<dbReference type="GO" id="GO:0003688">
    <property type="term" value="F:DNA replication origin binding"/>
    <property type="evidence" value="ECO:0007669"/>
    <property type="project" value="TreeGrafter"/>
</dbReference>
<evidence type="ECO:0000256" key="5">
    <source>
        <dbReference type="ARBA" id="ARBA00023125"/>
    </source>
</evidence>
<dbReference type="SMART" id="SM00382">
    <property type="entry name" value="AAA"/>
    <property type="match status" value="1"/>
</dbReference>
<evidence type="ECO:0000256" key="7">
    <source>
        <dbReference type="SAM" id="MobiDB-lite"/>
    </source>
</evidence>
<dbReference type="PANTHER" id="PTHR12087:SF0">
    <property type="entry name" value="ORIGIN RECOGNITION COMPLEX SUBUNIT 4"/>
    <property type="match status" value="1"/>
</dbReference>
<dbReference type="Pfam" id="PF13191">
    <property type="entry name" value="AAA_16"/>
    <property type="match status" value="1"/>
</dbReference>
<dbReference type="Pfam" id="PF14629">
    <property type="entry name" value="ORC4_C"/>
    <property type="match status" value="1"/>
</dbReference>
<dbReference type="InterPro" id="IPR041664">
    <property type="entry name" value="AAA_16"/>
</dbReference>
<comment type="similarity">
    <text evidence="2">Belongs to the ORC4 family.</text>
</comment>
<feature type="region of interest" description="Disordered" evidence="7">
    <location>
        <begin position="1"/>
        <end position="385"/>
    </location>
</feature>
<feature type="compositionally biased region" description="Acidic residues" evidence="7">
    <location>
        <begin position="228"/>
        <end position="237"/>
    </location>
</feature>
<dbReference type="InterPro" id="IPR027417">
    <property type="entry name" value="P-loop_NTPase"/>
</dbReference>
<feature type="compositionally biased region" description="Acidic residues" evidence="7">
    <location>
        <begin position="533"/>
        <end position="551"/>
    </location>
</feature>
<dbReference type="PANTHER" id="PTHR12087">
    <property type="entry name" value="ORIGIN RECOGNITION COMPLEX SUBUNIT 4"/>
    <property type="match status" value="1"/>
</dbReference>
<keyword evidence="4" id="KW-0235">DNA replication</keyword>
<evidence type="ECO:0000313" key="10">
    <source>
        <dbReference type="Proteomes" id="UP000292082"/>
    </source>
</evidence>
<gene>
    <name evidence="9" type="ORF">BD310DRAFT_917167</name>
</gene>
<evidence type="ECO:0000259" key="8">
    <source>
        <dbReference type="SMART" id="SM00382"/>
    </source>
</evidence>
<accession>A0A4Q9Q8B4</accession>
<evidence type="ECO:0000256" key="6">
    <source>
        <dbReference type="ARBA" id="ARBA00023242"/>
    </source>
</evidence>
<keyword evidence="5" id="KW-0238">DNA-binding</keyword>
<protein>
    <recommendedName>
        <fullName evidence="3">Origin recognition complex subunit 4</fullName>
    </recommendedName>
</protein>
<organism evidence="9 10">
    <name type="scientific">Dichomitus squalens</name>
    <dbReference type="NCBI Taxonomy" id="114155"/>
    <lineage>
        <taxon>Eukaryota</taxon>
        <taxon>Fungi</taxon>
        <taxon>Dikarya</taxon>
        <taxon>Basidiomycota</taxon>
        <taxon>Agaricomycotina</taxon>
        <taxon>Agaricomycetes</taxon>
        <taxon>Polyporales</taxon>
        <taxon>Polyporaceae</taxon>
        <taxon>Dichomitus</taxon>
    </lineage>
</organism>